<dbReference type="NCBIfam" id="TIGR03356">
    <property type="entry name" value="BGL"/>
    <property type="match status" value="1"/>
</dbReference>
<feature type="binding site" evidence="10">
    <location>
        <begin position="412"/>
        <end position="413"/>
    </location>
    <ligand>
        <name>substrate</name>
    </ligand>
</feature>
<keyword evidence="14" id="KW-1185">Reference proteome</keyword>
<accession>D1CGH4</accession>
<organism evidence="13 14">
    <name type="scientific">Thermobaculum terrenum (strain ATCC BAA-798 / CCMEE 7001 / YNP1)</name>
    <dbReference type="NCBI Taxonomy" id="525904"/>
    <lineage>
        <taxon>Bacteria</taxon>
        <taxon>Bacillati</taxon>
        <taxon>Chloroflexota</taxon>
        <taxon>Chloroflexia</taxon>
        <taxon>Candidatus Thermobaculales</taxon>
        <taxon>Candidatus Thermobaculaceae</taxon>
        <taxon>Thermobaculum</taxon>
    </lineage>
</organism>
<dbReference type="FunFam" id="3.20.20.80:FF:000004">
    <property type="entry name" value="Beta-glucosidase 6-phospho-beta-glucosidase"/>
    <property type="match status" value="1"/>
</dbReference>
<evidence type="ECO:0000256" key="9">
    <source>
        <dbReference type="PIRSR" id="PIRSR617736-1"/>
    </source>
</evidence>
<evidence type="ECO:0000313" key="13">
    <source>
        <dbReference type="EMBL" id="ACZ42845.1"/>
    </source>
</evidence>
<dbReference type="PROSITE" id="PS00653">
    <property type="entry name" value="GLYCOSYL_HYDROL_F1_2"/>
    <property type="match status" value="1"/>
</dbReference>
<feature type="active site" description="Nucleophile" evidence="9 11">
    <location>
        <position position="358"/>
    </location>
</feature>
<sequence>MSQPRTDLAPGRFPADFTWGTATAAYQIEGAVREDGRGVSIWDRFSHTPGKTHNGDTGDVACDHYHRWQGDIELMRRLHVNAYRFSIAWPRILPEGWGRVNPPGLDFYDRLVDGLLAAGITPWVTLYHWDLPQALEDRGGWPNPDTSKAFAEYADVVTRRLGDRVKHWITLNEPWVVAFLGYFTGEHAPGRKEPESYLPVVHNLLLAHGLAVPVIRENSRDSQVGITLNLTHAYPAGDSAEDEAAAKRLDGFMNRWFLDPLFTGGYPRDMIDVFGSWVPSFDESDLGVIGAPLDFLGVNYYSPSFVQHSEGNPPLHVEQVRVDGEYTDMGWLVYPQGLYDLLTRLHRDYSPAAIVITENGAAYPDEPPVEGRVHDPKRVEYYASHLDAAQRAIRDGVPLRGYFAWSLMDNFEWAFGYSKRFGLYYVDYETLERTIKDSGLWYSRVVAEGQLVPTESVA</sequence>
<dbReference type="EC" id="3.2.1.21" evidence="3 12"/>
<evidence type="ECO:0000256" key="7">
    <source>
        <dbReference type="ARBA" id="ARBA00023295"/>
    </source>
</evidence>
<dbReference type="CAZy" id="GH1">
    <property type="family name" value="Glycoside Hydrolase Family 1"/>
</dbReference>
<name>D1CGH4_THET1</name>
<evidence type="ECO:0000256" key="11">
    <source>
        <dbReference type="PROSITE-ProRule" id="PRU10055"/>
    </source>
</evidence>
<feature type="binding site" evidence="10">
    <location>
        <position position="27"/>
    </location>
    <ligand>
        <name>substrate</name>
    </ligand>
</feature>
<feature type="binding site" evidence="10">
    <location>
        <position position="301"/>
    </location>
    <ligand>
        <name>substrate</name>
    </ligand>
</feature>
<comment type="catalytic activity">
    <reaction evidence="1 12">
        <text>Hydrolysis of terminal, non-reducing beta-D-glucosyl residues with release of beta-D-glucose.</text>
        <dbReference type="EC" id="3.2.1.21"/>
    </reaction>
</comment>
<dbReference type="InterPro" id="IPR017853">
    <property type="entry name" value="GH"/>
</dbReference>
<comment type="similarity">
    <text evidence="2 12">Belongs to the glycosyl hydrolase 1 family.</text>
</comment>
<dbReference type="PROSITE" id="PS00572">
    <property type="entry name" value="GLYCOSYL_HYDROL_F1_1"/>
    <property type="match status" value="1"/>
</dbReference>
<evidence type="ECO:0000256" key="3">
    <source>
        <dbReference type="ARBA" id="ARBA00012744"/>
    </source>
</evidence>
<feature type="binding site" evidence="10">
    <location>
        <position position="172"/>
    </location>
    <ligand>
        <name>substrate</name>
    </ligand>
</feature>
<dbReference type="RefSeq" id="WP_012875876.1">
    <property type="nucleotide sequence ID" value="NC_013526.1"/>
</dbReference>
<dbReference type="eggNOG" id="COG2723">
    <property type="taxonomic scope" value="Bacteria"/>
</dbReference>
<evidence type="ECO:0000256" key="10">
    <source>
        <dbReference type="PIRSR" id="PIRSR617736-2"/>
    </source>
</evidence>
<dbReference type="InterPro" id="IPR018120">
    <property type="entry name" value="Glyco_hydro_1_AS"/>
</dbReference>
<dbReference type="EMBL" id="CP001826">
    <property type="protein sequence ID" value="ACZ42845.1"/>
    <property type="molecule type" value="Genomic_DNA"/>
</dbReference>
<evidence type="ECO:0000256" key="4">
    <source>
        <dbReference type="ARBA" id="ARBA00022801"/>
    </source>
</evidence>
<dbReference type="GO" id="GO:0008422">
    <property type="term" value="F:beta-glucosidase activity"/>
    <property type="evidence" value="ECO:0007669"/>
    <property type="project" value="UniProtKB-EC"/>
</dbReference>
<dbReference type="SMR" id="D1CGH4"/>
<feature type="active site" description="Proton donor" evidence="9">
    <location>
        <position position="173"/>
    </location>
</feature>
<evidence type="ECO:0000256" key="2">
    <source>
        <dbReference type="ARBA" id="ARBA00010838"/>
    </source>
</evidence>
<dbReference type="OrthoDB" id="2339329at2"/>
<dbReference type="Gene3D" id="3.20.20.80">
    <property type="entry name" value="Glycosidases"/>
    <property type="match status" value="1"/>
</dbReference>
<keyword evidence="4 12" id="KW-0378">Hydrolase</keyword>
<dbReference type="Pfam" id="PF00232">
    <property type="entry name" value="Glyco_hydro_1"/>
    <property type="match status" value="1"/>
</dbReference>
<feature type="binding site" evidence="10">
    <location>
        <position position="405"/>
    </location>
    <ligand>
        <name>substrate</name>
    </ligand>
</feature>
<evidence type="ECO:0000256" key="1">
    <source>
        <dbReference type="ARBA" id="ARBA00000448"/>
    </source>
</evidence>
<dbReference type="STRING" id="525904.Tter_1939"/>
<dbReference type="Proteomes" id="UP000000323">
    <property type="component" value="Chromosome 2"/>
</dbReference>
<dbReference type="InterPro" id="IPR017736">
    <property type="entry name" value="Glyco_hydro_1_beta-glucosidase"/>
</dbReference>
<dbReference type="InterPro" id="IPR033132">
    <property type="entry name" value="GH_1_N_CS"/>
</dbReference>
<dbReference type="KEGG" id="ttr:Tter_1939"/>
<dbReference type="PRINTS" id="PR00131">
    <property type="entry name" value="GLHYDRLASE1"/>
</dbReference>
<keyword evidence="6" id="KW-0119">Carbohydrate metabolism</keyword>
<dbReference type="PANTHER" id="PTHR10353">
    <property type="entry name" value="GLYCOSYL HYDROLASE"/>
    <property type="match status" value="1"/>
</dbReference>
<proteinExistence type="inferred from homology"/>
<dbReference type="HOGENOM" id="CLU_001859_1_3_0"/>
<dbReference type="PANTHER" id="PTHR10353:SF36">
    <property type="entry name" value="LP05116P"/>
    <property type="match status" value="1"/>
</dbReference>
<dbReference type="GO" id="GO:0005829">
    <property type="term" value="C:cytosol"/>
    <property type="evidence" value="ECO:0007669"/>
    <property type="project" value="TreeGrafter"/>
</dbReference>
<keyword evidence="5" id="KW-0136">Cellulose degradation</keyword>
<dbReference type="SUPFAM" id="SSF51445">
    <property type="entry name" value="(Trans)glycosidases"/>
    <property type="match status" value="1"/>
</dbReference>
<evidence type="ECO:0000256" key="5">
    <source>
        <dbReference type="ARBA" id="ARBA00023001"/>
    </source>
</evidence>
<reference evidence="14" key="1">
    <citation type="journal article" date="2010" name="Stand. Genomic Sci.">
        <title>Complete genome sequence of 'Thermobaculum terrenum' type strain (YNP1).</title>
        <authorList>
            <person name="Kiss H."/>
            <person name="Cleland D."/>
            <person name="Lapidus A."/>
            <person name="Lucas S."/>
            <person name="Glavina Del Rio T."/>
            <person name="Nolan M."/>
            <person name="Tice H."/>
            <person name="Han C."/>
            <person name="Goodwin L."/>
            <person name="Pitluck S."/>
            <person name="Liolios K."/>
            <person name="Ivanova N."/>
            <person name="Mavromatis K."/>
            <person name="Ovchinnikova G."/>
            <person name="Pati A."/>
            <person name="Chen A."/>
            <person name="Palaniappan K."/>
            <person name="Land M."/>
            <person name="Hauser L."/>
            <person name="Chang Y."/>
            <person name="Jeffries C."/>
            <person name="Lu M."/>
            <person name="Brettin T."/>
            <person name="Detter J."/>
            <person name="Goker M."/>
            <person name="Tindall B."/>
            <person name="Beck B."/>
            <person name="McDermott T."/>
            <person name="Woyke T."/>
            <person name="Bristow J."/>
            <person name="Eisen J."/>
            <person name="Markowitz V."/>
            <person name="Hugenholtz P."/>
            <person name="Kyrpides N."/>
            <person name="Klenk H."/>
            <person name="Cheng J."/>
        </authorList>
    </citation>
    <scope>NUCLEOTIDE SEQUENCE [LARGE SCALE GENOMIC DNA]</scope>
    <source>
        <strain evidence="14">ATCC BAA-798 / YNP1</strain>
    </source>
</reference>
<keyword evidence="7 12" id="KW-0326">Glycosidase</keyword>
<evidence type="ECO:0000256" key="12">
    <source>
        <dbReference type="RuleBase" id="RU361175"/>
    </source>
</evidence>
<gene>
    <name evidence="13" type="ordered locus">Tter_1939</name>
</gene>
<evidence type="ECO:0000256" key="8">
    <source>
        <dbReference type="ARBA" id="ARBA00023326"/>
    </source>
</evidence>
<evidence type="ECO:0000256" key="6">
    <source>
        <dbReference type="ARBA" id="ARBA00023277"/>
    </source>
</evidence>
<feature type="binding site" evidence="10">
    <location>
        <position position="128"/>
    </location>
    <ligand>
        <name>substrate</name>
    </ligand>
</feature>
<keyword evidence="8" id="KW-0624">Polysaccharide degradation</keyword>
<dbReference type="AlphaFoldDB" id="D1CGH4"/>
<evidence type="ECO:0000313" key="14">
    <source>
        <dbReference type="Proteomes" id="UP000000323"/>
    </source>
</evidence>
<protein>
    <recommendedName>
        <fullName evidence="3 12">Beta-glucosidase</fullName>
        <ecNumber evidence="3 12">3.2.1.21</ecNumber>
    </recommendedName>
</protein>
<dbReference type="GO" id="GO:0030245">
    <property type="term" value="P:cellulose catabolic process"/>
    <property type="evidence" value="ECO:0007669"/>
    <property type="project" value="UniProtKB-KW"/>
</dbReference>
<dbReference type="InterPro" id="IPR001360">
    <property type="entry name" value="Glyco_hydro_1"/>
</dbReference>